<comment type="caution">
    <text evidence="5">The sequence shown here is derived from an EMBL/GenBank/DDBJ whole genome shotgun (WGS) entry which is preliminary data.</text>
</comment>
<dbReference type="InterPro" id="IPR000873">
    <property type="entry name" value="AMP-dep_synth/lig_dom"/>
</dbReference>
<protein>
    <submittedName>
        <fullName evidence="5">Long-chain-fatty-acid--CoA ligase</fullName>
    </submittedName>
</protein>
<dbReference type="NCBIfam" id="NF004837">
    <property type="entry name" value="PRK06187.1"/>
    <property type="match status" value="1"/>
</dbReference>
<organism evidence="5 6">
    <name type="scientific">Nocardioides agri</name>
    <dbReference type="NCBI Taxonomy" id="2682843"/>
    <lineage>
        <taxon>Bacteria</taxon>
        <taxon>Bacillati</taxon>
        <taxon>Actinomycetota</taxon>
        <taxon>Actinomycetes</taxon>
        <taxon>Propionibacteriales</taxon>
        <taxon>Nocardioidaceae</taxon>
        <taxon>Nocardioides</taxon>
    </lineage>
</organism>
<reference evidence="5 6" key="1">
    <citation type="submission" date="2019-12" db="EMBL/GenBank/DDBJ databases">
        <authorList>
            <person name="Huq M.A."/>
        </authorList>
    </citation>
    <scope>NUCLEOTIDE SEQUENCE [LARGE SCALE GENOMIC DNA]</scope>
    <source>
        <strain evidence="5 6">MAH-18</strain>
    </source>
</reference>
<dbReference type="InterPro" id="IPR020845">
    <property type="entry name" value="AMP-binding_CS"/>
</dbReference>
<dbReference type="EMBL" id="WSEK01000004">
    <property type="protein sequence ID" value="MVQ48665.1"/>
    <property type="molecule type" value="Genomic_DNA"/>
</dbReference>
<keyword evidence="2 5" id="KW-0436">Ligase</keyword>
<dbReference type="Pfam" id="PF00501">
    <property type="entry name" value="AMP-binding"/>
    <property type="match status" value="1"/>
</dbReference>
<sequence length="528" mass="55803">MGLVAVPGRRRVTVADPLDQIALARRQHWVNQVARHAVERGDLVALTFRGAPTTWAELQARVVALSGALARRGVGAGDRVAILMGNRPEYVELLVAVNRLDAIAVPLNFRLSAGEVAYVLEDCGAALLFVDEGTAQVAVEAAAQSSLPVTVLDGPAYDGLLLEVGEPAPDVDVAEDSPALIMYTSGTTGRPKGAVLTHRNLASQSATLLMAFGFRLDGEVNLCASPLFHIGAIGSVAPALMVGATIAVLPTGAFDAAEVLDLMARERVTSVFLVPTQWQALCDEQERSPRDLADLRVTGWGAAPATDTLLRTMAEVFVGSSNVALFGQTEMSPVTCVLEGKDALRKLGSVGKPVPAVQARVVGPDMVDVAAGEVGEIVYRGPGTMLGYWRNPGATAEAFAGGWFHSGDLVRVDDEGFVYVVDRAKDMIISGGENIYCAEVENVLAGHPGIAEVSVIGRPHERWGETPVAVVVPRDGAELELDGVREWASGHLARYKLPTVLEVVTELPRNASGKVTKGALREWYGAAS</sequence>
<evidence type="ECO:0000256" key="2">
    <source>
        <dbReference type="ARBA" id="ARBA00022598"/>
    </source>
</evidence>
<name>A0A6L6XSQ7_9ACTN</name>
<dbReference type="InterPro" id="IPR042099">
    <property type="entry name" value="ANL_N_sf"/>
</dbReference>
<dbReference type="PROSITE" id="PS00455">
    <property type="entry name" value="AMP_BINDING"/>
    <property type="match status" value="1"/>
</dbReference>
<dbReference type="GO" id="GO:0031956">
    <property type="term" value="F:medium-chain fatty acid-CoA ligase activity"/>
    <property type="evidence" value="ECO:0007669"/>
    <property type="project" value="TreeGrafter"/>
</dbReference>
<feature type="domain" description="AMP-binding enzyme C-terminal" evidence="4">
    <location>
        <begin position="439"/>
        <end position="514"/>
    </location>
</feature>
<feature type="domain" description="AMP-dependent synthetase/ligase" evidence="3">
    <location>
        <begin position="34"/>
        <end position="389"/>
    </location>
</feature>
<dbReference type="PANTHER" id="PTHR43201:SF5">
    <property type="entry name" value="MEDIUM-CHAIN ACYL-COA LIGASE ACSF2, MITOCHONDRIAL"/>
    <property type="match status" value="1"/>
</dbReference>
<dbReference type="Gene3D" id="3.30.300.30">
    <property type="match status" value="1"/>
</dbReference>
<gene>
    <name evidence="5" type="ORF">GON03_05685</name>
</gene>
<proteinExistence type="inferred from homology"/>
<keyword evidence="6" id="KW-1185">Reference proteome</keyword>
<dbReference type="Pfam" id="PF13193">
    <property type="entry name" value="AMP-binding_C"/>
    <property type="match status" value="1"/>
</dbReference>
<dbReference type="SUPFAM" id="SSF56801">
    <property type="entry name" value="Acetyl-CoA synthetase-like"/>
    <property type="match status" value="1"/>
</dbReference>
<evidence type="ECO:0000259" key="4">
    <source>
        <dbReference type="Pfam" id="PF13193"/>
    </source>
</evidence>
<dbReference type="InterPro" id="IPR045851">
    <property type="entry name" value="AMP-bd_C_sf"/>
</dbReference>
<evidence type="ECO:0000313" key="5">
    <source>
        <dbReference type="EMBL" id="MVQ48665.1"/>
    </source>
</evidence>
<evidence type="ECO:0000313" key="6">
    <source>
        <dbReference type="Proteomes" id="UP000473525"/>
    </source>
</evidence>
<accession>A0A6L6XSQ7</accession>
<dbReference type="InterPro" id="IPR025110">
    <property type="entry name" value="AMP-bd_C"/>
</dbReference>
<evidence type="ECO:0000256" key="1">
    <source>
        <dbReference type="ARBA" id="ARBA00006432"/>
    </source>
</evidence>
<dbReference type="GO" id="GO:0006631">
    <property type="term" value="P:fatty acid metabolic process"/>
    <property type="evidence" value="ECO:0007669"/>
    <property type="project" value="TreeGrafter"/>
</dbReference>
<dbReference type="Proteomes" id="UP000473525">
    <property type="component" value="Unassembled WGS sequence"/>
</dbReference>
<dbReference type="PANTHER" id="PTHR43201">
    <property type="entry name" value="ACYL-COA SYNTHETASE"/>
    <property type="match status" value="1"/>
</dbReference>
<dbReference type="AlphaFoldDB" id="A0A6L6XSQ7"/>
<comment type="similarity">
    <text evidence="1">Belongs to the ATP-dependent AMP-binding enzyme family.</text>
</comment>
<dbReference type="CDD" id="cd17631">
    <property type="entry name" value="FACL_FadD13-like"/>
    <property type="match status" value="1"/>
</dbReference>
<dbReference type="FunFam" id="3.30.300.30:FF:000008">
    <property type="entry name" value="2,3-dihydroxybenzoate-AMP ligase"/>
    <property type="match status" value="1"/>
</dbReference>
<evidence type="ECO:0000259" key="3">
    <source>
        <dbReference type="Pfam" id="PF00501"/>
    </source>
</evidence>
<dbReference type="Gene3D" id="3.40.50.12780">
    <property type="entry name" value="N-terminal domain of ligase-like"/>
    <property type="match status" value="1"/>
</dbReference>